<dbReference type="GO" id="GO:0002182">
    <property type="term" value="P:cytoplasmic translational elongation"/>
    <property type="evidence" value="ECO:0007669"/>
    <property type="project" value="InterPro"/>
</dbReference>
<keyword evidence="5" id="KW-0687">Ribonucleoprotein</keyword>
<evidence type="ECO:0000313" key="13">
    <source>
        <dbReference type="Proteomes" id="UP000694005"/>
    </source>
</evidence>
<dbReference type="InterPro" id="IPR044076">
    <property type="entry name" value="Ribosomal_P2"/>
</dbReference>
<evidence type="ECO:0000313" key="9">
    <source>
        <dbReference type="EMBL" id="VDC68427.1"/>
    </source>
</evidence>
<proteinExistence type="inferred from homology"/>
<evidence type="ECO:0000256" key="3">
    <source>
        <dbReference type="ARBA" id="ARBA00011266"/>
    </source>
</evidence>
<sequence length="113" mass="11712">MKVIAAFLLAKLAGNENPTKGDLKNIFDSVGAEFDETKTDLFFSLVKDHDVTELIAAGREKMGALSSGGAAVAMVAGAGGDAPSAAEPAAESKKVEEEKEESDDGEGMMSLFD</sequence>
<feature type="region of interest" description="Disordered" evidence="6">
    <location>
        <begin position="78"/>
        <end position="113"/>
    </location>
</feature>
<accession>A0A397Z6Y5</accession>
<comment type="function">
    <text evidence="1">Plays an important role in the elongation step of protein synthesis.</text>
</comment>
<keyword evidence="4" id="KW-0689">Ribosomal protein</keyword>
<reference evidence="7 13" key="4">
    <citation type="submission" date="2021-07" db="EMBL/GenBank/DDBJ databases">
        <authorList>
            <consortium name="Genoscope - CEA"/>
            <person name="William W."/>
        </authorList>
    </citation>
    <scope>NUCLEOTIDE SEQUENCE [LARGE SCALE GENOMIC DNA]</scope>
</reference>
<evidence type="ECO:0000313" key="10">
    <source>
        <dbReference type="EnsemblPlants" id="Bra025339.1-P"/>
    </source>
</evidence>
<dbReference type="KEGG" id="brp:103875147"/>
<reference evidence="11" key="1">
    <citation type="journal article" date="2011" name="Nat. Genet.">
        <title>The genome of the mesopolyploid crop species Brassica rapa.</title>
        <authorList>
            <consortium name="Brassica rapa Genome Sequencing Project Consortium"/>
            <person name="Wang X."/>
            <person name="Wang H."/>
            <person name="Wang J."/>
            <person name="Sun R."/>
            <person name="Wu J."/>
            <person name="Liu S."/>
            <person name="Bai Y."/>
            <person name="Mun J.H."/>
            <person name="Bancroft I."/>
            <person name="Cheng F."/>
            <person name="Huang S."/>
            <person name="Li X."/>
            <person name="Hua W."/>
            <person name="Wang J."/>
            <person name="Wang X."/>
            <person name="Freeling M."/>
            <person name="Pires J.C."/>
            <person name="Paterson A.H."/>
            <person name="Chalhoub B."/>
            <person name="Wang B."/>
            <person name="Hayward A."/>
            <person name="Sharpe A.G."/>
            <person name="Park B.S."/>
            <person name="Weisshaar B."/>
            <person name="Liu B."/>
            <person name="Li B."/>
            <person name="Liu B."/>
            <person name="Tong C."/>
            <person name="Song C."/>
            <person name="Duran C."/>
            <person name="Peng C."/>
            <person name="Geng C."/>
            <person name="Koh C."/>
            <person name="Lin C."/>
            <person name="Edwards D."/>
            <person name="Mu D."/>
            <person name="Shen D."/>
            <person name="Soumpourou E."/>
            <person name="Li F."/>
            <person name="Fraser F."/>
            <person name="Conant G."/>
            <person name="Lassalle G."/>
            <person name="King G.J."/>
            <person name="Bonnema G."/>
            <person name="Tang H."/>
            <person name="Wang H."/>
            <person name="Belcram H."/>
            <person name="Zhou H."/>
            <person name="Hirakawa H."/>
            <person name="Abe H."/>
            <person name="Guo H."/>
            <person name="Wang H."/>
            <person name="Jin H."/>
            <person name="Parkin I.A."/>
            <person name="Batley J."/>
            <person name="Kim J.S."/>
            <person name="Just J."/>
            <person name="Li J."/>
            <person name="Xu J."/>
            <person name="Deng J."/>
            <person name="Kim J.A."/>
            <person name="Li J."/>
            <person name="Yu J."/>
            <person name="Meng J."/>
            <person name="Wang J."/>
            <person name="Min J."/>
            <person name="Poulain J."/>
            <person name="Wang J."/>
            <person name="Hatakeyama K."/>
            <person name="Wu K."/>
            <person name="Wang L."/>
            <person name="Fang L."/>
            <person name="Trick M."/>
            <person name="Links M.G."/>
            <person name="Zhao M."/>
            <person name="Jin M."/>
            <person name="Ramchiary N."/>
            <person name="Drou N."/>
            <person name="Berkman P.J."/>
            <person name="Cai Q."/>
            <person name="Huang Q."/>
            <person name="Li R."/>
            <person name="Tabata S."/>
            <person name="Cheng S."/>
            <person name="Zhang S."/>
            <person name="Zhang S."/>
            <person name="Huang S."/>
            <person name="Sato S."/>
            <person name="Sun S."/>
            <person name="Kwon S.J."/>
            <person name="Choi S.R."/>
            <person name="Lee T.H."/>
            <person name="Fan W."/>
            <person name="Zhao X."/>
            <person name="Tan X."/>
            <person name="Xu X."/>
            <person name="Wang Y."/>
            <person name="Qiu Y."/>
            <person name="Yin Y."/>
            <person name="Li Y."/>
            <person name="Du Y."/>
            <person name="Liao Y."/>
            <person name="Lim Y."/>
            <person name="Narusaka Y."/>
            <person name="Wang Y."/>
            <person name="Wang Z."/>
            <person name="Li Z."/>
            <person name="Wang Z."/>
            <person name="Xiong Z."/>
            <person name="Zhang Z."/>
        </authorList>
    </citation>
    <scope>NUCLEOTIDE SEQUENCE [LARGE SCALE GENOMIC DNA]</scope>
    <source>
        <strain evidence="11">cv. Chiifu-401-42</strain>
    </source>
</reference>
<accession>M4E983</accession>
<comment type="similarity">
    <text evidence="2">Belongs to the eukaryotic ribosomal protein P1/P2 family.</text>
</comment>
<evidence type="ECO:0000313" key="12">
    <source>
        <dbReference type="Proteomes" id="UP000264353"/>
    </source>
</evidence>
<reference evidence="11" key="2">
    <citation type="journal article" date="2018" name="Hortic Res">
        <title>Improved Brassica rapa reference genome by single-molecule sequencing and chromosome conformation capture technologies.</title>
        <authorList>
            <person name="Zhang L."/>
            <person name="Cai X."/>
            <person name="Wu J."/>
            <person name="Liu M."/>
            <person name="Grob S."/>
            <person name="Cheng F."/>
            <person name="Liang J."/>
            <person name="Cai C."/>
            <person name="Liu Z."/>
            <person name="Liu B."/>
            <person name="Wang F."/>
            <person name="Li S."/>
            <person name="Liu F."/>
            <person name="Li X."/>
            <person name="Cheng L."/>
            <person name="Yang W."/>
            <person name="Li M.H."/>
            <person name="Grossniklaus U."/>
            <person name="Zheng H."/>
            <person name="Wang X."/>
        </authorList>
    </citation>
    <scope>NUCLEOTIDE SEQUENCE [LARGE SCALE GENOMIC DNA]</scope>
    <source>
        <strain evidence="11">cv. Chiifu-401-42</strain>
    </source>
</reference>
<name>A0A397Z6Y5_BRACM</name>
<dbReference type="Gramene" id="A06p48180.2_BraZ1">
    <property type="protein sequence ID" value="A06p48180.2_BraZ1.CDS.1"/>
    <property type="gene ID" value="A06g48180.2_BraZ1"/>
</dbReference>
<dbReference type="Pfam" id="PF00428">
    <property type="entry name" value="Ribosomal_60s"/>
    <property type="match status" value="1"/>
</dbReference>
<evidence type="ECO:0000256" key="6">
    <source>
        <dbReference type="SAM" id="MobiDB-lite"/>
    </source>
</evidence>
<dbReference type="EMBL" id="CM010633">
    <property type="protein sequence ID" value="RID59954.1"/>
    <property type="molecule type" value="Genomic_DNA"/>
</dbReference>
<dbReference type="OMA" id="GITMIKG"/>
<dbReference type="OrthoDB" id="1227494at2759"/>
<keyword evidence="11" id="KW-1185">Reference proteome</keyword>
<evidence type="ECO:0000313" key="7">
    <source>
        <dbReference type="EMBL" id="CAG7872578.1"/>
    </source>
</evidence>
<dbReference type="eggNOG" id="KOG3449">
    <property type="taxonomic scope" value="Eukaryota"/>
</dbReference>
<dbReference type="Proteomes" id="UP000694005">
    <property type="component" value="Chromosome A06"/>
</dbReference>
<dbReference type="PANTHER" id="PTHR21141">
    <property type="entry name" value="60S ACIDIC RIBOSOMAL PROTEIN FAMILY MEMBER"/>
    <property type="match status" value="1"/>
</dbReference>
<evidence type="ECO:0000256" key="4">
    <source>
        <dbReference type="ARBA" id="ARBA00022980"/>
    </source>
</evidence>
<dbReference type="Gene3D" id="1.10.10.1410">
    <property type="match status" value="1"/>
</dbReference>
<dbReference type="HAMAP" id="MF_01478">
    <property type="entry name" value="Ribosomal_L12_arch"/>
    <property type="match status" value="1"/>
</dbReference>
<dbReference type="AlphaFoldDB" id="A0A397Z6Y5"/>
<dbReference type="InterPro" id="IPR038716">
    <property type="entry name" value="P1/P2_N_sf"/>
</dbReference>
<dbReference type="CDD" id="cd05833">
    <property type="entry name" value="Ribosomal_P2"/>
    <property type="match status" value="1"/>
</dbReference>
<gene>
    <name evidence="9" type="ORF">BRAA06T26967Z</name>
    <name evidence="7" type="ORF">BRAPAZ1V2_A06P48180.2</name>
    <name evidence="8" type="ORF">BRARA_F03144</name>
</gene>
<protein>
    <submittedName>
        <fullName evidence="8 10">Uncharacterized protein</fullName>
    </submittedName>
</protein>
<evidence type="ECO:0000256" key="5">
    <source>
        <dbReference type="ARBA" id="ARBA00023274"/>
    </source>
</evidence>
<reference evidence="8 12" key="3">
    <citation type="submission" date="2018-06" db="EMBL/GenBank/DDBJ databases">
        <title>WGS assembly of Brassica rapa FPsc.</title>
        <authorList>
            <person name="Bowman J."/>
            <person name="Kohchi T."/>
            <person name="Yamato K."/>
            <person name="Jenkins J."/>
            <person name="Shu S."/>
            <person name="Ishizaki K."/>
            <person name="Yamaoka S."/>
            <person name="Nishihama R."/>
            <person name="Nakamura Y."/>
            <person name="Berger F."/>
            <person name="Adam C."/>
            <person name="Aki S."/>
            <person name="Althoff F."/>
            <person name="Araki T."/>
            <person name="Arteaga-Vazquez M."/>
            <person name="Balasubrmanian S."/>
            <person name="Bauer D."/>
            <person name="Boehm C."/>
            <person name="Briginshaw L."/>
            <person name="Caballero-Perez J."/>
            <person name="Catarino B."/>
            <person name="Chen F."/>
            <person name="Chiyoda S."/>
            <person name="Chovatia M."/>
            <person name="Davies K."/>
            <person name="Delmans M."/>
            <person name="Demura T."/>
            <person name="Dierschke T."/>
            <person name="Dolan L."/>
            <person name="Dorantes-Acosta A."/>
            <person name="Eklund D."/>
            <person name="Florent S."/>
            <person name="Flores-Sandoval E."/>
            <person name="Fujiyama A."/>
            <person name="Fukuzawa H."/>
            <person name="Galik B."/>
            <person name="Grimanelli D."/>
            <person name="Grimwood J."/>
            <person name="Grossniklaus U."/>
            <person name="Hamada T."/>
            <person name="Haseloff J."/>
            <person name="Hetherington A."/>
            <person name="Higo A."/>
            <person name="Hirakawa Y."/>
            <person name="Hundley H."/>
            <person name="Ikeda Y."/>
            <person name="Inoue K."/>
            <person name="Inoue S."/>
            <person name="Ishida S."/>
            <person name="Jia Q."/>
            <person name="Kakita M."/>
            <person name="Kanazawa T."/>
            <person name="Kawai Y."/>
            <person name="Kawashima T."/>
            <person name="Kennedy M."/>
            <person name="Kinose K."/>
            <person name="Kinoshita T."/>
            <person name="Kohara Y."/>
            <person name="Koide E."/>
            <person name="Komatsu K."/>
            <person name="Kopischke S."/>
            <person name="Kubo M."/>
            <person name="Kyozuka J."/>
            <person name="Lagercrantz U."/>
            <person name="Lin S."/>
            <person name="Lindquist E."/>
            <person name="Lipzen A."/>
            <person name="Lu C."/>
            <person name="Luna E."/>
            <person name="Martienssen R."/>
            <person name="Minamino N."/>
            <person name="Mizutani M."/>
            <person name="Mizutani M."/>
            <person name="Mochizuki N."/>
            <person name="Monte I."/>
            <person name="Mosher R."/>
            <person name="Nagasaki H."/>
            <person name="Nakagami H."/>
            <person name="Naramoto S."/>
            <person name="Nishitani K."/>
            <person name="Ohtani M."/>
            <person name="Okamoto T."/>
            <person name="Okumura M."/>
            <person name="Phillips J."/>
            <person name="Pollak B."/>
            <person name="Reinders A."/>
            <person name="Roevekamp M."/>
            <person name="Sano R."/>
            <person name="Sawa S."/>
            <person name="Schmid M."/>
            <person name="Shirakawa M."/>
            <person name="Solano R."/>
            <person name="Spunde A."/>
            <person name="Suetsugu N."/>
            <person name="Sugano S."/>
            <person name="Sugiyama A."/>
            <person name="Sun R."/>
            <person name="Suzuki Y."/>
            <person name="Takenaka M."/>
            <person name="Takezawa D."/>
            <person name="Tomogane H."/>
            <person name="Tsuzuki M."/>
            <person name="Ueda T."/>
            <person name="Umeda M."/>
            <person name="Ward J."/>
            <person name="Watanabe Y."/>
            <person name="Yazaki K."/>
            <person name="Yokoyama R."/>
            <person name="Yoshitake Y."/>
            <person name="Yotsui I."/>
            <person name="Zachgo S."/>
            <person name="Schmutz J."/>
        </authorList>
    </citation>
    <scope>NUCLEOTIDE SEQUENCE [LARGE SCALE GENOMIC DNA]</scope>
    <source>
        <strain evidence="12">cv. B-3</strain>
    </source>
</reference>
<reference evidence="10" key="5">
    <citation type="submission" date="2023-03" db="UniProtKB">
        <authorList>
            <consortium name="EnsemblPlants"/>
        </authorList>
    </citation>
    <scope>IDENTIFICATION</scope>
    <source>
        <strain evidence="10">cv. Chiifu-401-42</strain>
    </source>
</reference>
<dbReference type="EMBL" id="LS974622">
    <property type="protein sequence ID" value="CAG7872578.1"/>
    <property type="molecule type" value="Genomic_DNA"/>
</dbReference>
<dbReference type="EMBL" id="LR031569">
    <property type="protein sequence ID" value="VDC68427.1"/>
    <property type="molecule type" value="Genomic_DNA"/>
</dbReference>
<dbReference type="GO" id="GO:0022625">
    <property type="term" value="C:cytosolic large ribosomal subunit"/>
    <property type="evidence" value="ECO:0007669"/>
    <property type="project" value="InterPro"/>
</dbReference>
<feature type="compositionally biased region" description="Low complexity" evidence="6">
    <location>
        <begin position="78"/>
        <end position="89"/>
    </location>
</feature>
<evidence type="ECO:0000256" key="1">
    <source>
        <dbReference type="ARBA" id="ARBA00003362"/>
    </source>
</evidence>
<dbReference type="InterPro" id="IPR027534">
    <property type="entry name" value="Ribosomal_P1/P2"/>
</dbReference>
<evidence type="ECO:0000313" key="8">
    <source>
        <dbReference type="EMBL" id="RID59954.1"/>
    </source>
</evidence>
<dbReference type="Proteomes" id="UP000011750">
    <property type="component" value="Chromosome A06"/>
</dbReference>
<dbReference type="PANTHER" id="PTHR21141:SF84">
    <property type="entry name" value="LARGE RIBOSOMAL SUBUNIT PROTEIN P2X"/>
    <property type="match status" value="1"/>
</dbReference>
<dbReference type="GO" id="GO:0003735">
    <property type="term" value="F:structural constituent of ribosome"/>
    <property type="evidence" value="ECO:0007669"/>
    <property type="project" value="InterPro"/>
</dbReference>
<evidence type="ECO:0000313" key="11">
    <source>
        <dbReference type="Proteomes" id="UP000011750"/>
    </source>
</evidence>
<dbReference type="EnsemblPlants" id="Bra025339.1">
    <property type="protein sequence ID" value="Bra025339.1-P"/>
    <property type="gene ID" value="Bra025339"/>
</dbReference>
<dbReference type="FunFam" id="1.10.10.1410:FF:000002">
    <property type="entry name" value="60S acidic ribosomal protein P2"/>
    <property type="match status" value="1"/>
</dbReference>
<comment type="subunit">
    <text evidence="3">P1 and P2 exist as dimers at the large ribosomal subunit.</text>
</comment>
<dbReference type="HOGENOM" id="CLU_114656_0_2_1"/>
<dbReference type="STRING" id="51351.M4E983"/>
<organism evidence="8 12">
    <name type="scientific">Brassica campestris</name>
    <name type="common">Field mustard</name>
    <dbReference type="NCBI Taxonomy" id="3711"/>
    <lineage>
        <taxon>Eukaryota</taxon>
        <taxon>Viridiplantae</taxon>
        <taxon>Streptophyta</taxon>
        <taxon>Embryophyta</taxon>
        <taxon>Tracheophyta</taxon>
        <taxon>Spermatophyta</taxon>
        <taxon>Magnoliopsida</taxon>
        <taxon>eudicotyledons</taxon>
        <taxon>Gunneridae</taxon>
        <taxon>Pentapetalae</taxon>
        <taxon>rosids</taxon>
        <taxon>malvids</taxon>
        <taxon>Brassicales</taxon>
        <taxon>Brassicaceae</taxon>
        <taxon>Brassiceae</taxon>
        <taxon>Brassica</taxon>
    </lineage>
</organism>
<evidence type="ECO:0000256" key="2">
    <source>
        <dbReference type="ARBA" id="ARBA00005436"/>
    </source>
</evidence>
<dbReference type="Proteomes" id="UP000264353">
    <property type="component" value="Chromosome A6"/>
</dbReference>
<dbReference type="Gramene" id="Bra025339.1">
    <property type="protein sequence ID" value="Bra025339.1-P"/>
    <property type="gene ID" value="Bra025339"/>
</dbReference>